<name>A0A4Y8AS82_9FLAO</name>
<evidence type="ECO:0000256" key="4">
    <source>
        <dbReference type="ARBA" id="ARBA00022729"/>
    </source>
</evidence>
<proteinExistence type="inferred from homology"/>
<comment type="function">
    <text evidence="1">Alpha-L-fucosidase is responsible for hydrolyzing the alpha-1,6-linked fucose joined to the reducing-end N-acetylglucosamine of the carbohydrate moieties of glycoproteins.</text>
</comment>
<feature type="chain" id="PRO_5021487536" description="alpha-L-fucosidase" evidence="8">
    <location>
        <begin position="20"/>
        <end position="443"/>
    </location>
</feature>
<gene>
    <name evidence="10" type="ORF">E2488_09285</name>
</gene>
<dbReference type="InterPro" id="IPR057739">
    <property type="entry name" value="Glyco_hydro_29_N"/>
</dbReference>
<keyword evidence="5" id="KW-0378">Hydrolase</keyword>
<dbReference type="Gene3D" id="3.20.20.80">
    <property type="entry name" value="Glycosidases"/>
    <property type="match status" value="1"/>
</dbReference>
<dbReference type="SUPFAM" id="SSF51445">
    <property type="entry name" value="(Trans)glycosidases"/>
    <property type="match status" value="1"/>
</dbReference>
<dbReference type="GO" id="GO:0004560">
    <property type="term" value="F:alpha-L-fucosidase activity"/>
    <property type="evidence" value="ECO:0007669"/>
    <property type="project" value="InterPro"/>
</dbReference>
<dbReference type="RefSeq" id="WP_134248070.1">
    <property type="nucleotide sequence ID" value="NZ_SNQI01000003.1"/>
</dbReference>
<feature type="site" description="May be important for catalysis" evidence="7">
    <location>
        <position position="287"/>
    </location>
</feature>
<evidence type="ECO:0000256" key="1">
    <source>
        <dbReference type="ARBA" id="ARBA00004071"/>
    </source>
</evidence>
<evidence type="ECO:0000256" key="5">
    <source>
        <dbReference type="ARBA" id="ARBA00022801"/>
    </source>
</evidence>
<accession>A0A4Y8AS82</accession>
<dbReference type="InterPro" id="IPR017853">
    <property type="entry name" value="GH"/>
</dbReference>
<evidence type="ECO:0000256" key="7">
    <source>
        <dbReference type="PIRSR" id="PIRSR001092-1"/>
    </source>
</evidence>
<dbReference type="PANTHER" id="PTHR10030">
    <property type="entry name" value="ALPHA-L-FUCOSIDASE"/>
    <property type="match status" value="1"/>
</dbReference>
<dbReference type="PANTHER" id="PTHR10030:SF37">
    <property type="entry name" value="ALPHA-L-FUCOSIDASE-RELATED"/>
    <property type="match status" value="1"/>
</dbReference>
<feature type="domain" description="Glycoside hydrolase family 29 N-terminal" evidence="9">
    <location>
        <begin position="17"/>
        <end position="355"/>
    </location>
</feature>
<evidence type="ECO:0000256" key="3">
    <source>
        <dbReference type="ARBA" id="ARBA00012662"/>
    </source>
</evidence>
<evidence type="ECO:0000313" key="10">
    <source>
        <dbReference type="EMBL" id="TEW73669.1"/>
    </source>
</evidence>
<organism evidence="10 11">
    <name type="scientific">Gramella jeungdoensis</name>
    <dbReference type="NCBI Taxonomy" id="708091"/>
    <lineage>
        <taxon>Bacteria</taxon>
        <taxon>Pseudomonadati</taxon>
        <taxon>Bacteroidota</taxon>
        <taxon>Flavobacteriia</taxon>
        <taxon>Flavobacteriales</taxon>
        <taxon>Flavobacteriaceae</taxon>
        <taxon>Christiangramia</taxon>
    </lineage>
</organism>
<evidence type="ECO:0000256" key="8">
    <source>
        <dbReference type="SAM" id="SignalP"/>
    </source>
</evidence>
<keyword evidence="11" id="KW-1185">Reference proteome</keyword>
<dbReference type="Pfam" id="PF01120">
    <property type="entry name" value="Alpha_L_fucos"/>
    <property type="match status" value="1"/>
</dbReference>
<dbReference type="InterPro" id="IPR000933">
    <property type="entry name" value="Glyco_hydro_29"/>
</dbReference>
<keyword evidence="6" id="KW-0326">Glycosidase</keyword>
<sequence length="443" mass="51367">MKRLLFLFLITFGFQSIFAQSVYKPSKENLKAREAFQDDKFGMFIHWGVYSILGDAEWVMTNQNIKVERYQLLPKFFNPTKFDAKELVKLAKDAGMKYITITTKHHDGFAMYNSKVSDYNIVKATPYGKDIFRALEQECKKQGIKLYAYYSQLDWNHPDYYPRGYTGQDVGRPESGNWKNYLAYQNEQIKELAENYDISGFWFDGFWDILKEKGRTPETRKEGLERWNLEETYSMIHNVKPALLIGNNHHLKSFEGEDFQMFEKDLPGKNTTGFGGAIIGQLPLETCETINQSWGFNLQDGNHKSVKQLIKYVVNAAGRNGNFLLNVGPMPNGEIQKEHKERLKAVGNWLAENGKTIYGTRGGIISATKDYVSTQKDKILYLHILNSELNQVQIDNFEGKIKRVTFFNDRSKHNYKLKKGQLIIEIPDNRKHEIDTILEIILK</sequence>
<dbReference type="GO" id="GO:0005764">
    <property type="term" value="C:lysosome"/>
    <property type="evidence" value="ECO:0007669"/>
    <property type="project" value="TreeGrafter"/>
</dbReference>
<dbReference type="AlphaFoldDB" id="A0A4Y8AS82"/>
<dbReference type="PRINTS" id="PR00741">
    <property type="entry name" value="GLHYDRLASE29"/>
</dbReference>
<dbReference type="GO" id="GO:0016139">
    <property type="term" value="P:glycoside catabolic process"/>
    <property type="evidence" value="ECO:0007669"/>
    <property type="project" value="TreeGrafter"/>
</dbReference>
<dbReference type="EC" id="3.2.1.51" evidence="3"/>
<dbReference type="InterPro" id="IPR016286">
    <property type="entry name" value="FUC_metazoa-typ"/>
</dbReference>
<evidence type="ECO:0000313" key="11">
    <source>
        <dbReference type="Proteomes" id="UP000298517"/>
    </source>
</evidence>
<dbReference type="OrthoDB" id="1095333at2"/>
<evidence type="ECO:0000256" key="2">
    <source>
        <dbReference type="ARBA" id="ARBA00007951"/>
    </source>
</evidence>
<evidence type="ECO:0000256" key="6">
    <source>
        <dbReference type="ARBA" id="ARBA00023295"/>
    </source>
</evidence>
<dbReference type="PIRSF" id="PIRSF001092">
    <property type="entry name" value="Alpha-L-fucosidase"/>
    <property type="match status" value="1"/>
</dbReference>
<dbReference type="GO" id="GO:0006004">
    <property type="term" value="P:fucose metabolic process"/>
    <property type="evidence" value="ECO:0007669"/>
    <property type="project" value="InterPro"/>
</dbReference>
<protein>
    <recommendedName>
        <fullName evidence="3">alpha-L-fucosidase</fullName>
        <ecNumber evidence="3">3.2.1.51</ecNumber>
    </recommendedName>
</protein>
<dbReference type="Proteomes" id="UP000298517">
    <property type="component" value="Unassembled WGS sequence"/>
</dbReference>
<evidence type="ECO:0000259" key="9">
    <source>
        <dbReference type="Pfam" id="PF01120"/>
    </source>
</evidence>
<comment type="similarity">
    <text evidence="2">Belongs to the glycosyl hydrolase 29 family.</text>
</comment>
<comment type="caution">
    <text evidence="10">The sequence shown here is derived from an EMBL/GenBank/DDBJ whole genome shotgun (WGS) entry which is preliminary data.</text>
</comment>
<feature type="signal peptide" evidence="8">
    <location>
        <begin position="1"/>
        <end position="19"/>
    </location>
</feature>
<dbReference type="SMART" id="SM00812">
    <property type="entry name" value="Alpha_L_fucos"/>
    <property type="match status" value="1"/>
</dbReference>
<dbReference type="EMBL" id="SNQI01000003">
    <property type="protein sequence ID" value="TEW73669.1"/>
    <property type="molecule type" value="Genomic_DNA"/>
</dbReference>
<keyword evidence="4 8" id="KW-0732">Signal</keyword>
<reference evidence="10 11" key="1">
    <citation type="journal article" date="2011" name="J. Microbiol.">
        <title>Gramella jeungdoensis sp. nov., isolated from a solar saltern in Korea.</title>
        <authorList>
            <person name="Joung Y."/>
            <person name="Kim H."/>
            <person name="Jang T."/>
            <person name="Ahn T.S."/>
            <person name="Joh K."/>
        </authorList>
    </citation>
    <scope>NUCLEOTIDE SEQUENCE [LARGE SCALE GENOMIC DNA]</scope>
    <source>
        <strain evidence="10 11">KCTC 23123</strain>
    </source>
</reference>